<evidence type="ECO:0000256" key="2">
    <source>
        <dbReference type="ARBA" id="ARBA00022692"/>
    </source>
</evidence>
<keyword evidence="4 6" id="KW-0472">Membrane</keyword>
<evidence type="ECO:0000256" key="4">
    <source>
        <dbReference type="ARBA" id="ARBA00023136"/>
    </source>
</evidence>
<feature type="transmembrane region" description="Helical" evidence="6">
    <location>
        <begin position="326"/>
        <end position="345"/>
    </location>
</feature>
<protein>
    <submittedName>
        <fullName evidence="8">MFS transporter</fullName>
    </submittedName>
</protein>
<dbReference type="GO" id="GO:0005886">
    <property type="term" value="C:plasma membrane"/>
    <property type="evidence" value="ECO:0007669"/>
    <property type="project" value="UniProtKB-SubCell"/>
</dbReference>
<feature type="transmembrane region" description="Helical" evidence="6">
    <location>
        <begin position="300"/>
        <end position="320"/>
    </location>
</feature>
<dbReference type="PANTHER" id="PTHR23534:SF1">
    <property type="entry name" value="MAJOR FACILITATOR SUPERFAMILY PROTEIN"/>
    <property type="match status" value="1"/>
</dbReference>
<name>A0A921SNV6_9MICO</name>
<feature type="transmembrane region" description="Helical" evidence="6">
    <location>
        <begin position="133"/>
        <end position="151"/>
    </location>
</feature>
<dbReference type="Pfam" id="PF07690">
    <property type="entry name" value="MFS_1"/>
    <property type="match status" value="1"/>
</dbReference>
<organism evidence="8 9">
    <name type="scientific">Brevibacterium senegalense</name>
    <dbReference type="NCBI Taxonomy" id="1033736"/>
    <lineage>
        <taxon>Bacteria</taxon>
        <taxon>Bacillati</taxon>
        <taxon>Actinomycetota</taxon>
        <taxon>Actinomycetes</taxon>
        <taxon>Micrococcales</taxon>
        <taxon>Brevibacteriaceae</taxon>
        <taxon>Brevibacterium</taxon>
    </lineage>
</organism>
<dbReference type="EMBL" id="DYUK01000226">
    <property type="protein sequence ID" value="HJG80830.1"/>
    <property type="molecule type" value="Genomic_DNA"/>
</dbReference>
<dbReference type="GO" id="GO:0022857">
    <property type="term" value="F:transmembrane transporter activity"/>
    <property type="evidence" value="ECO:0007669"/>
    <property type="project" value="InterPro"/>
</dbReference>
<feature type="transmembrane region" description="Helical" evidence="6">
    <location>
        <begin position="267"/>
        <end position="288"/>
    </location>
</feature>
<dbReference type="Gene3D" id="1.20.1250.20">
    <property type="entry name" value="MFS general substrate transporter like domains"/>
    <property type="match status" value="2"/>
</dbReference>
<feature type="transmembrane region" description="Helical" evidence="6">
    <location>
        <begin position="100"/>
        <end position="121"/>
    </location>
</feature>
<feature type="transmembrane region" description="Helical" evidence="6">
    <location>
        <begin position="392"/>
        <end position="412"/>
    </location>
</feature>
<dbReference type="SUPFAM" id="SSF103473">
    <property type="entry name" value="MFS general substrate transporter"/>
    <property type="match status" value="1"/>
</dbReference>
<dbReference type="AlphaFoldDB" id="A0A921SNV6"/>
<sequence length="431" mass="44698">MSSHRLTLAKLFTAQLFSGAGIASGYAVGGLLAEQITGRTAMAGFAQMSVILGAGLVAYPLATLAGRYGRRTALTLGFGTGTLGAGVVLVGVAVGFLPLFMLGMMLCGSSTAAGLQARYAASDTADPQRPGRAMSIVIWATTVGSVLGPNFTEPGSRLGDFLGINPLSGPYLISMGCFALAALAAFSLGSVRRTAAEAPTPATGTAPAAAQASPTQATRPSLGESLRYLLSRPVARYAVITVITGQMIMTNVMVMTPVHMDHQHFDLTAVGIVVSIHIMGMYVFSPVFGWMSDRWGPRTVITVGMVVYAVTIVLGIYDSLLPTSNFLILNTALFLLGVGWSMFLIGGSSLLVKSVDERMRVPLQGVSDSAMNLGGALMAAFAGTLLNAGGFFLINAAAAVVLLVNILFAVLANRRPQSPAEAEETIPATVR</sequence>
<comment type="subcellular location">
    <subcellularLocation>
        <location evidence="1">Cell membrane</location>
        <topology evidence="1">Multi-pass membrane protein</topology>
    </subcellularLocation>
</comment>
<comment type="caution">
    <text evidence="8">The sequence shown here is derived from an EMBL/GenBank/DDBJ whole genome shotgun (WGS) entry which is preliminary data.</text>
</comment>
<dbReference type="Proteomes" id="UP000784435">
    <property type="component" value="Unassembled WGS sequence"/>
</dbReference>
<evidence type="ECO:0000259" key="7">
    <source>
        <dbReference type="PROSITE" id="PS50850"/>
    </source>
</evidence>
<feature type="transmembrane region" description="Helical" evidence="6">
    <location>
        <begin position="41"/>
        <end position="61"/>
    </location>
</feature>
<keyword evidence="2 6" id="KW-0812">Transmembrane</keyword>
<evidence type="ECO:0000313" key="8">
    <source>
        <dbReference type="EMBL" id="HJG80830.1"/>
    </source>
</evidence>
<feature type="transmembrane region" description="Helical" evidence="6">
    <location>
        <begin position="234"/>
        <end position="255"/>
    </location>
</feature>
<feature type="transmembrane region" description="Helical" evidence="6">
    <location>
        <begin position="171"/>
        <end position="191"/>
    </location>
</feature>
<reference evidence="8" key="1">
    <citation type="journal article" date="2021" name="PeerJ">
        <title>Extensive microbial diversity within the chicken gut microbiome revealed by metagenomics and culture.</title>
        <authorList>
            <person name="Gilroy R."/>
            <person name="Ravi A."/>
            <person name="Getino M."/>
            <person name="Pursley I."/>
            <person name="Horton D.L."/>
            <person name="Alikhan N.F."/>
            <person name="Baker D."/>
            <person name="Gharbi K."/>
            <person name="Hall N."/>
            <person name="Watson M."/>
            <person name="Adriaenssens E.M."/>
            <person name="Foster-Nyarko E."/>
            <person name="Jarju S."/>
            <person name="Secka A."/>
            <person name="Antonio M."/>
            <person name="Oren A."/>
            <person name="Chaudhuri R.R."/>
            <person name="La Ragione R."/>
            <person name="Hildebrand F."/>
            <person name="Pallen M.J."/>
        </authorList>
    </citation>
    <scope>NUCLEOTIDE SEQUENCE</scope>
    <source>
        <strain evidence="8">ChiGjej5B5-7349</strain>
    </source>
</reference>
<gene>
    <name evidence="8" type="ORF">K8V08_10510</name>
</gene>
<feature type="domain" description="Major facilitator superfamily (MFS) profile" evidence="7">
    <location>
        <begin position="7"/>
        <end position="414"/>
    </location>
</feature>
<feature type="transmembrane region" description="Helical" evidence="6">
    <location>
        <begin position="366"/>
        <end position="386"/>
    </location>
</feature>
<keyword evidence="3 6" id="KW-1133">Transmembrane helix</keyword>
<proteinExistence type="predicted"/>
<evidence type="ECO:0000256" key="3">
    <source>
        <dbReference type="ARBA" id="ARBA00022989"/>
    </source>
</evidence>
<dbReference type="PANTHER" id="PTHR23534">
    <property type="entry name" value="MFS PERMEASE"/>
    <property type="match status" value="1"/>
</dbReference>
<accession>A0A921SNV6</accession>
<feature type="region of interest" description="Disordered" evidence="5">
    <location>
        <begin position="198"/>
        <end position="219"/>
    </location>
</feature>
<dbReference type="InterPro" id="IPR036259">
    <property type="entry name" value="MFS_trans_sf"/>
</dbReference>
<evidence type="ECO:0000256" key="1">
    <source>
        <dbReference type="ARBA" id="ARBA00004651"/>
    </source>
</evidence>
<evidence type="ECO:0000256" key="6">
    <source>
        <dbReference type="SAM" id="Phobius"/>
    </source>
</evidence>
<evidence type="ECO:0000313" key="9">
    <source>
        <dbReference type="Proteomes" id="UP000784435"/>
    </source>
</evidence>
<evidence type="ECO:0000256" key="5">
    <source>
        <dbReference type="SAM" id="MobiDB-lite"/>
    </source>
</evidence>
<reference evidence="8" key="2">
    <citation type="submission" date="2021-09" db="EMBL/GenBank/DDBJ databases">
        <authorList>
            <person name="Gilroy R."/>
        </authorList>
    </citation>
    <scope>NUCLEOTIDE SEQUENCE</scope>
    <source>
        <strain evidence="8">ChiGjej5B5-7349</strain>
    </source>
</reference>
<dbReference type="InterPro" id="IPR020846">
    <property type="entry name" value="MFS_dom"/>
</dbReference>
<feature type="transmembrane region" description="Helical" evidence="6">
    <location>
        <begin position="73"/>
        <end position="94"/>
    </location>
</feature>
<dbReference type="InterPro" id="IPR011701">
    <property type="entry name" value="MFS"/>
</dbReference>
<dbReference type="PROSITE" id="PS50850">
    <property type="entry name" value="MFS"/>
    <property type="match status" value="1"/>
</dbReference>
<feature type="compositionally biased region" description="Low complexity" evidence="5">
    <location>
        <begin position="198"/>
        <end position="218"/>
    </location>
</feature>